<dbReference type="Proteomes" id="UP001178508">
    <property type="component" value="Chromosome 11"/>
</dbReference>
<protein>
    <submittedName>
        <fullName evidence="1">Uncharacterized protein</fullName>
    </submittedName>
</protein>
<reference evidence="1" key="1">
    <citation type="submission" date="2023-08" db="EMBL/GenBank/DDBJ databases">
        <authorList>
            <person name="Alioto T."/>
            <person name="Alioto T."/>
            <person name="Gomez Garrido J."/>
        </authorList>
    </citation>
    <scope>NUCLEOTIDE SEQUENCE</scope>
</reference>
<organism evidence="1 2">
    <name type="scientific">Xyrichtys novacula</name>
    <name type="common">Pearly razorfish</name>
    <name type="synonym">Hemipteronotus novacula</name>
    <dbReference type="NCBI Taxonomy" id="13765"/>
    <lineage>
        <taxon>Eukaryota</taxon>
        <taxon>Metazoa</taxon>
        <taxon>Chordata</taxon>
        <taxon>Craniata</taxon>
        <taxon>Vertebrata</taxon>
        <taxon>Euteleostomi</taxon>
        <taxon>Actinopterygii</taxon>
        <taxon>Neopterygii</taxon>
        <taxon>Teleostei</taxon>
        <taxon>Neoteleostei</taxon>
        <taxon>Acanthomorphata</taxon>
        <taxon>Eupercaria</taxon>
        <taxon>Labriformes</taxon>
        <taxon>Labridae</taxon>
        <taxon>Xyrichtys</taxon>
    </lineage>
</organism>
<proteinExistence type="predicted"/>
<gene>
    <name evidence="1" type="ORF">XNOV1_A026077</name>
</gene>
<dbReference type="EMBL" id="OY660874">
    <property type="protein sequence ID" value="CAJ1067772.1"/>
    <property type="molecule type" value="Genomic_DNA"/>
</dbReference>
<accession>A0AAV1G5U9</accession>
<dbReference type="AlphaFoldDB" id="A0AAV1G5U9"/>
<evidence type="ECO:0000313" key="2">
    <source>
        <dbReference type="Proteomes" id="UP001178508"/>
    </source>
</evidence>
<evidence type="ECO:0000313" key="1">
    <source>
        <dbReference type="EMBL" id="CAJ1067772.1"/>
    </source>
</evidence>
<keyword evidence="2" id="KW-1185">Reference proteome</keyword>
<sequence length="135" mass="14910">MHRSPRFGLMAPLGPTYRCWSDGPLCYQAAGPAACFHIHFNLALSKTLNDFPKIGRGELNREGEECEVRKGETKGCLECGGARRSICWFNALITDPLSWPQKGPSIYNELQNGDKDKEAGFHEAVAVKECLPATL</sequence>
<name>A0AAV1G5U9_XYRNO</name>